<evidence type="ECO:0000256" key="5">
    <source>
        <dbReference type="ARBA" id="ARBA00022771"/>
    </source>
</evidence>
<dbReference type="InterPro" id="IPR000812">
    <property type="entry name" value="TFIIB"/>
</dbReference>
<reference evidence="13" key="2">
    <citation type="journal article" date="2023" name="Science">
        <title>Genomic signatures of disease resistance in endangered staghorn corals.</title>
        <authorList>
            <person name="Vollmer S.V."/>
            <person name="Selwyn J.D."/>
            <person name="Despard B.A."/>
            <person name="Roesel C.L."/>
        </authorList>
    </citation>
    <scope>NUCLEOTIDE SEQUENCE</scope>
    <source>
        <strain evidence="13">K2</strain>
    </source>
</reference>
<name>A0AAD9V5Q4_ACRCE</name>
<evidence type="ECO:0000256" key="8">
    <source>
        <dbReference type="ARBA" id="ARBA00023163"/>
    </source>
</evidence>
<feature type="domain" description="TFIIB-type" evidence="12">
    <location>
        <begin position="1"/>
        <end position="32"/>
    </location>
</feature>
<dbReference type="GO" id="GO:0000995">
    <property type="term" value="F:RNA polymerase III general transcription initiation factor activity"/>
    <property type="evidence" value="ECO:0007669"/>
    <property type="project" value="TreeGrafter"/>
</dbReference>
<evidence type="ECO:0000256" key="7">
    <source>
        <dbReference type="ARBA" id="ARBA00023015"/>
    </source>
</evidence>
<dbReference type="Pfam" id="PF08271">
    <property type="entry name" value="Zn_Ribbon_TF"/>
    <property type="match status" value="1"/>
</dbReference>
<evidence type="ECO:0000313" key="13">
    <source>
        <dbReference type="EMBL" id="KAK2561710.1"/>
    </source>
</evidence>
<comment type="caution">
    <text evidence="13">The sequence shown here is derived from an EMBL/GenBank/DDBJ whole genome shotgun (WGS) entry which is preliminary data.</text>
</comment>
<accession>A0AAD9V5Q4</accession>
<dbReference type="FunFam" id="2.20.25.10:FF:000012">
    <property type="entry name" value="Putative transcription factor IIIB 90 kDa subunit"/>
    <property type="match status" value="1"/>
</dbReference>
<keyword evidence="6" id="KW-0862">Zinc</keyword>
<dbReference type="GO" id="GO:0008270">
    <property type="term" value="F:zinc ion binding"/>
    <property type="evidence" value="ECO:0007669"/>
    <property type="project" value="UniProtKB-KW"/>
</dbReference>
<keyword evidence="8" id="KW-0804">Transcription</keyword>
<dbReference type="GO" id="GO:0000126">
    <property type="term" value="C:transcription factor TFIIIB complex"/>
    <property type="evidence" value="ECO:0007669"/>
    <property type="project" value="TreeGrafter"/>
</dbReference>
<evidence type="ECO:0000256" key="3">
    <source>
        <dbReference type="ARBA" id="ARBA00022723"/>
    </source>
</evidence>
<evidence type="ECO:0000256" key="11">
    <source>
        <dbReference type="SAM" id="MobiDB-lite"/>
    </source>
</evidence>
<sequence>MSQVCSNCGGSDIDIDQARGDAVCMGCGSVLEDNIIVSEVQFQENSLGGSSAIGQFVSSEGDQVHLSRVRTKSLIRFFKEEKHGDLEGGGRDCDGLGHNVLDDIEDFLDDMHDDDDGSDNDDDDDDVFYQQAIQ</sequence>
<evidence type="ECO:0000256" key="9">
    <source>
        <dbReference type="ARBA" id="ARBA00023242"/>
    </source>
</evidence>
<feature type="compositionally biased region" description="Acidic residues" evidence="11">
    <location>
        <begin position="107"/>
        <end position="127"/>
    </location>
</feature>
<protein>
    <submittedName>
        <fullName evidence="13">Transcription factor IIIB 90 kDa subunit</fullName>
    </submittedName>
</protein>
<evidence type="ECO:0000256" key="2">
    <source>
        <dbReference type="ARBA" id="ARBA00010857"/>
    </source>
</evidence>
<dbReference type="AlphaFoldDB" id="A0AAD9V5Q4"/>
<evidence type="ECO:0000259" key="12">
    <source>
        <dbReference type="PROSITE" id="PS51134"/>
    </source>
</evidence>
<dbReference type="SUPFAM" id="SSF57783">
    <property type="entry name" value="Zinc beta-ribbon"/>
    <property type="match status" value="1"/>
</dbReference>
<evidence type="ECO:0000256" key="1">
    <source>
        <dbReference type="ARBA" id="ARBA00004123"/>
    </source>
</evidence>
<evidence type="ECO:0000256" key="6">
    <source>
        <dbReference type="ARBA" id="ARBA00022833"/>
    </source>
</evidence>
<keyword evidence="14" id="KW-1185">Reference proteome</keyword>
<keyword evidence="3" id="KW-0479">Metal-binding</keyword>
<keyword evidence="5 10" id="KW-0863">Zinc-finger</keyword>
<organism evidence="13 14">
    <name type="scientific">Acropora cervicornis</name>
    <name type="common">Staghorn coral</name>
    <dbReference type="NCBI Taxonomy" id="6130"/>
    <lineage>
        <taxon>Eukaryota</taxon>
        <taxon>Metazoa</taxon>
        <taxon>Cnidaria</taxon>
        <taxon>Anthozoa</taxon>
        <taxon>Hexacorallia</taxon>
        <taxon>Scleractinia</taxon>
        <taxon>Astrocoeniina</taxon>
        <taxon>Acroporidae</taxon>
        <taxon>Acropora</taxon>
    </lineage>
</organism>
<dbReference type="GO" id="GO:0001006">
    <property type="term" value="F:RNA polymerase III type 3 promoter sequence-specific DNA binding"/>
    <property type="evidence" value="ECO:0007669"/>
    <property type="project" value="TreeGrafter"/>
</dbReference>
<dbReference type="GO" id="GO:0005634">
    <property type="term" value="C:nucleus"/>
    <property type="evidence" value="ECO:0007669"/>
    <property type="project" value="UniProtKB-SubCell"/>
</dbReference>
<dbReference type="Proteomes" id="UP001249851">
    <property type="component" value="Unassembled WGS sequence"/>
</dbReference>
<dbReference type="GO" id="GO:0097550">
    <property type="term" value="C:transcription preinitiation complex"/>
    <property type="evidence" value="ECO:0007669"/>
    <property type="project" value="TreeGrafter"/>
</dbReference>
<proteinExistence type="inferred from homology"/>
<dbReference type="PANTHER" id="PTHR11618:SF4">
    <property type="entry name" value="TRANSCRIPTION FACTOR IIIB 90 KDA SUBUNIT"/>
    <property type="match status" value="1"/>
</dbReference>
<comment type="subcellular location">
    <subcellularLocation>
        <location evidence="1">Nucleus</location>
    </subcellularLocation>
</comment>
<keyword evidence="7" id="KW-0805">Transcription regulation</keyword>
<dbReference type="GO" id="GO:0070897">
    <property type="term" value="P:transcription preinitiation complex assembly"/>
    <property type="evidence" value="ECO:0007669"/>
    <property type="project" value="InterPro"/>
</dbReference>
<keyword evidence="9" id="KW-0539">Nucleus</keyword>
<feature type="region of interest" description="Disordered" evidence="11">
    <location>
        <begin position="107"/>
        <end position="134"/>
    </location>
</feature>
<dbReference type="Gene3D" id="2.20.25.10">
    <property type="match status" value="1"/>
</dbReference>
<dbReference type="EMBL" id="JARQWQ010000031">
    <property type="protein sequence ID" value="KAK2561710.1"/>
    <property type="molecule type" value="Genomic_DNA"/>
</dbReference>
<evidence type="ECO:0000256" key="4">
    <source>
        <dbReference type="ARBA" id="ARBA00022737"/>
    </source>
</evidence>
<evidence type="ECO:0000313" key="14">
    <source>
        <dbReference type="Proteomes" id="UP001249851"/>
    </source>
</evidence>
<keyword evidence="4" id="KW-0677">Repeat</keyword>
<dbReference type="PANTHER" id="PTHR11618">
    <property type="entry name" value="TRANSCRIPTION INITIATION FACTOR IIB-RELATED"/>
    <property type="match status" value="1"/>
</dbReference>
<reference evidence="13" key="1">
    <citation type="journal article" date="2023" name="G3 (Bethesda)">
        <title>Whole genome assembly and annotation of the endangered Caribbean coral Acropora cervicornis.</title>
        <authorList>
            <person name="Selwyn J.D."/>
            <person name="Vollmer S.V."/>
        </authorList>
    </citation>
    <scope>NUCLEOTIDE SEQUENCE</scope>
    <source>
        <strain evidence="13">K2</strain>
    </source>
</reference>
<gene>
    <name evidence="13" type="ORF">P5673_015072</name>
</gene>
<dbReference type="PROSITE" id="PS51134">
    <property type="entry name" value="ZF_TFIIB"/>
    <property type="match status" value="1"/>
</dbReference>
<dbReference type="InterPro" id="IPR013137">
    <property type="entry name" value="Znf_TFIIB"/>
</dbReference>
<comment type="similarity">
    <text evidence="2">Belongs to the TFIIB family.</text>
</comment>
<evidence type="ECO:0000256" key="10">
    <source>
        <dbReference type="PROSITE-ProRule" id="PRU00469"/>
    </source>
</evidence>